<name>A0A137P258_CONC2</name>
<evidence type="ECO:0000259" key="4">
    <source>
        <dbReference type="PROSITE" id="PS50048"/>
    </source>
</evidence>
<dbReference type="EMBL" id="KQ964553">
    <property type="protein sequence ID" value="KXN68971.1"/>
    <property type="molecule type" value="Genomic_DNA"/>
</dbReference>
<dbReference type="SUPFAM" id="SSF57701">
    <property type="entry name" value="Zn2/Cys6 DNA-binding domain"/>
    <property type="match status" value="1"/>
</dbReference>
<dbReference type="InterPro" id="IPR050335">
    <property type="entry name" value="ERT1_acuK_gluconeogen_tf"/>
</dbReference>
<proteinExistence type="predicted"/>
<dbReference type="GO" id="GO:0000981">
    <property type="term" value="F:DNA-binding transcription factor activity, RNA polymerase II-specific"/>
    <property type="evidence" value="ECO:0007669"/>
    <property type="project" value="InterPro"/>
</dbReference>
<sequence length="80" mass="8720">FNQPAPPISSSQSMQNGHSDSSQNLSSPSNLNGHTKPKRAQVKNACTNCKRMCKKCDDSRPCNRCIKHGVADSCVSSERK</sequence>
<dbReference type="PANTHER" id="PTHR47659">
    <property type="entry name" value="ZN(II)2CYS6 TRANSCRIPTION FACTOR (EUROFUNG)-RELATED"/>
    <property type="match status" value="1"/>
</dbReference>
<keyword evidence="1" id="KW-0479">Metal-binding</keyword>
<evidence type="ECO:0000313" key="6">
    <source>
        <dbReference type="Proteomes" id="UP000070444"/>
    </source>
</evidence>
<evidence type="ECO:0000256" key="3">
    <source>
        <dbReference type="SAM" id="MobiDB-lite"/>
    </source>
</evidence>
<dbReference type="PROSITE" id="PS50048">
    <property type="entry name" value="ZN2_CY6_FUNGAL_2"/>
    <property type="match status" value="1"/>
</dbReference>
<dbReference type="InterPro" id="IPR001138">
    <property type="entry name" value="Zn2Cys6_DnaBD"/>
</dbReference>
<dbReference type="Pfam" id="PF00172">
    <property type="entry name" value="Zn_clus"/>
    <property type="match status" value="1"/>
</dbReference>
<dbReference type="STRING" id="796925.A0A137P258"/>
<feature type="compositionally biased region" description="Polar residues" evidence="3">
    <location>
        <begin position="8"/>
        <end position="18"/>
    </location>
</feature>
<evidence type="ECO:0000313" key="5">
    <source>
        <dbReference type="EMBL" id="KXN68971.1"/>
    </source>
</evidence>
<feature type="non-terminal residue" evidence="5">
    <location>
        <position position="80"/>
    </location>
</feature>
<reference evidence="5 6" key="1">
    <citation type="journal article" date="2015" name="Genome Biol. Evol.">
        <title>Phylogenomic analyses indicate that early fungi evolved digesting cell walls of algal ancestors of land plants.</title>
        <authorList>
            <person name="Chang Y."/>
            <person name="Wang S."/>
            <person name="Sekimoto S."/>
            <person name="Aerts A.L."/>
            <person name="Choi C."/>
            <person name="Clum A."/>
            <person name="LaButti K.M."/>
            <person name="Lindquist E.A."/>
            <person name="Yee Ngan C."/>
            <person name="Ohm R.A."/>
            <person name="Salamov A.A."/>
            <person name="Grigoriev I.V."/>
            <person name="Spatafora J.W."/>
            <person name="Berbee M.L."/>
        </authorList>
    </citation>
    <scope>NUCLEOTIDE SEQUENCE [LARGE SCALE GENOMIC DNA]</scope>
    <source>
        <strain evidence="5 6">NRRL 28638</strain>
    </source>
</reference>
<dbReference type="PANTHER" id="PTHR47659:SF7">
    <property type="entry name" value="FUNGAL TRANSCRIPTIONAL REGULATORY PROTEIN, N-TERMINAL DOMAIN-CONTAINING PROTEIN"/>
    <property type="match status" value="1"/>
</dbReference>
<dbReference type="Gene3D" id="4.10.240.10">
    <property type="entry name" value="Zn(2)-C6 fungal-type DNA-binding domain"/>
    <property type="match status" value="1"/>
</dbReference>
<feature type="compositionally biased region" description="Low complexity" evidence="3">
    <location>
        <begin position="19"/>
        <end position="32"/>
    </location>
</feature>
<feature type="non-terminal residue" evidence="5">
    <location>
        <position position="1"/>
    </location>
</feature>
<dbReference type="Proteomes" id="UP000070444">
    <property type="component" value="Unassembled WGS sequence"/>
</dbReference>
<organism evidence="5 6">
    <name type="scientific">Conidiobolus coronatus (strain ATCC 28846 / CBS 209.66 / NRRL 28638)</name>
    <name type="common">Delacroixia coronata</name>
    <dbReference type="NCBI Taxonomy" id="796925"/>
    <lineage>
        <taxon>Eukaryota</taxon>
        <taxon>Fungi</taxon>
        <taxon>Fungi incertae sedis</taxon>
        <taxon>Zoopagomycota</taxon>
        <taxon>Entomophthoromycotina</taxon>
        <taxon>Entomophthoromycetes</taxon>
        <taxon>Entomophthorales</taxon>
        <taxon>Ancylistaceae</taxon>
        <taxon>Conidiobolus</taxon>
    </lineage>
</organism>
<keyword evidence="6" id="KW-1185">Reference proteome</keyword>
<accession>A0A137P258</accession>
<dbReference type="AlphaFoldDB" id="A0A137P258"/>
<feature type="region of interest" description="Disordered" evidence="3">
    <location>
        <begin position="1"/>
        <end position="41"/>
    </location>
</feature>
<gene>
    <name evidence="5" type="ORF">CONCODRAFT_28508</name>
</gene>
<dbReference type="OrthoDB" id="5575144at2759"/>
<dbReference type="GO" id="GO:0008270">
    <property type="term" value="F:zinc ion binding"/>
    <property type="evidence" value="ECO:0007669"/>
    <property type="project" value="InterPro"/>
</dbReference>
<dbReference type="InterPro" id="IPR036864">
    <property type="entry name" value="Zn2-C6_fun-type_DNA-bd_sf"/>
</dbReference>
<protein>
    <recommendedName>
        <fullName evidence="4">Zn(2)-C6 fungal-type domain-containing protein</fullName>
    </recommendedName>
</protein>
<evidence type="ECO:0000256" key="2">
    <source>
        <dbReference type="ARBA" id="ARBA00023242"/>
    </source>
</evidence>
<keyword evidence="2" id="KW-0539">Nucleus</keyword>
<feature type="domain" description="Zn(2)-C6 fungal-type" evidence="4">
    <location>
        <begin position="45"/>
        <end position="76"/>
    </location>
</feature>
<evidence type="ECO:0000256" key="1">
    <source>
        <dbReference type="ARBA" id="ARBA00022723"/>
    </source>
</evidence>